<evidence type="ECO:0000313" key="3">
    <source>
        <dbReference type="EMBL" id="QCK86125.1"/>
    </source>
</evidence>
<dbReference type="OrthoDB" id="7243230at2"/>
<dbReference type="AlphaFoldDB" id="A0A4D7QGU9"/>
<dbReference type="Pfam" id="PF03401">
    <property type="entry name" value="TctC"/>
    <property type="match status" value="1"/>
</dbReference>
<dbReference type="PANTHER" id="PTHR42928:SF5">
    <property type="entry name" value="BLR1237 PROTEIN"/>
    <property type="match status" value="1"/>
</dbReference>
<dbReference type="CDD" id="cd07012">
    <property type="entry name" value="PBP2_Bug_TTT"/>
    <property type="match status" value="1"/>
</dbReference>
<accession>A0A4D7QGU9</accession>
<keyword evidence="2" id="KW-0732">Signal</keyword>
<dbReference type="Proteomes" id="UP000298588">
    <property type="component" value="Chromosome"/>
</dbReference>
<dbReference type="EMBL" id="CP039865">
    <property type="protein sequence ID" value="QCK86125.1"/>
    <property type="molecule type" value="Genomic_DNA"/>
</dbReference>
<dbReference type="PIRSF" id="PIRSF017082">
    <property type="entry name" value="YflP"/>
    <property type="match status" value="1"/>
</dbReference>
<dbReference type="PANTHER" id="PTHR42928">
    <property type="entry name" value="TRICARBOXYLATE-BINDING PROTEIN"/>
    <property type="match status" value="1"/>
</dbReference>
<dbReference type="InterPro" id="IPR042100">
    <property type="entry name" value="Bug_dom1"/>
</dbReference>
<feature type="chain" id="PRO_5020671531" evidence="2">
    <location>
        <begin position="25"/>
        <end position="322"/>
    </location>
</feature>
<protein>
    <submittedName>
        <fullName evidence="3">Tripartite tricarboxylate transporter substrate binding protein</fullName>
    </submittedName>
</protein>
<name>A0A4D7QGU9_9HYPH</name>
<dbReference type="RefSeq" id="WP_137099457.1">
    <property type="nucleotide sequence ID" value="NZ_CP039865.1"/>
</dbReference>
<dbReference type="KEGG" id="paqt:E8L99_10355"/>
<dbReference type="InterPro" id="IPR005064">
    <property type="entry name" value="BUG"/>
</dbReference>
<organism evidence="3 4">
    <name type="scientific">Phreatobacter aquaticus</name>
    <dbReference type="NCBI Taxonomy" id="2570229"/>
    <lineage>
        <taxon>Bacteria</taxon>
        <taxon>Pseudomonadati</taxon>
        <taxon>Pseudomonadota</taxon>
        <taxon>Alphaproteobacteria</taxon>
        <taxon>Hyphomicrobiales</taxon>
        <taxon>Phreatobacteraceae</taxon>
        <taxon>Phreatobacter</taxon>
    </lineage>
</organism>
<evidence type="ECO:0000313" key="4">
    <source>
        <dbReference type="Proteomes" id="UP000298588"/>
    </source>
</evidence>
<gene>
    <name evidence="3" type="ORF">E8L99_10355</name>
</gene>
<dbReference type="SUPFAM" id="SSF53850">
    <property type="entry name" value="Periplasmic binding protein-like II"/>
    <property type="match status" value="1"/>
</dbReference>
<keyword evidence="4" id="KW-1185">Reference proteome</keyword>
<proteinExistence type="inferred from homology"/>
<reference evidence="3 4" key="1">
    <citation type="submission" date="2019-04" db="EMBL/GenBank/DDBJ databases">
        <title>Phreatobacter aquaticus sp. nov.</title>
        <authorList>
            <person name="Choi A."/>
            <person name="Baek K."/>
        </authorList>
    </citation>
    <scope>NUCLEOTIDE SEQUENCE [LARGE SCALE GENOMIC DNA]</scope>
    <source>
        <strain evidence="3 4">NMCR1094</strain>
    </source>
</reference>
<feature type="signal peptide" evidence="2">
    <location>
        <begin position="1"/>
        <end position="24"/>
    </location>
</feature>
<evidence type="ECO:0000256" key="2">
    <source>
        <dbReference type="SAM" id="SignalP"/>
    </source>
</evidence>
<sequence>MMLNRRTFAAAAAMIGTGMGGARAQSFPQRDITMVVPWAAGGGTDTLARTLVKNAKQHIGVGVNVVNRTGGTGAVGMQSVASARPDGYTIGLVTFHLSVYKLMGLSQLTYREFQPIALLNRTPAAFSVKADSPFKTLKDLVDYAKANPGVVTVANSGAGANTHLSAVTLAKNTGIKLSFVPFDGGAPARTAMVGGHVSSLVSGPDEVLQYVKTGQVRLLAMVGEQRHPSFPDVPTVAEAGFPMQNIIYDWRGIAAPKNMPADVQKMLSDGFAKMANDPDFITLMDQAALQRVYMNGPDFGNFLGGMETALEPALAEVGLLKR</sequence>
<evidence type="ECO:0000256" key="1">
    <source>
        <dbReference type="ARBA" id="ARBA00006987"/>
    </source>
</evidence>
<dbReference type="Gene3D" id="3.40.190.150">
    <property type="entry name" value="Bordetella uptake gene, domain 1"/>
    <property type="match status" value="1"/>
</dbReference>
<comment type="similarity">
    <text evidence="1">Belongs to the UPF0065 (bug) family.</text>
</comment>
<dbReference type="Gene3D" id="3.40.190.10">
    <property type="entry name" value="Periplasmic binding protein-like II"/>
    <property type="match status" value="1"/>
</dbReference>